<feature type="domain" description="HTH cro/C1-type" evidence="1">
    <location>
        <begin position="34"/>
        <end position="88"/>
    </location>
</feature>
<dbReference type="InterPro" id="IPR010982">
    <property type="entry name" value="Lambda_DNA-bd_dom_sf"/>
</dbReference>
<reference evidence="2 3" key="1">
    <citation type="submission" date="2019-09" db="EMBL/GenBank/DDBJ databases">
        <title>Nitrincola iocasae sp. nov., a bacterium isolated from the sediment collected at a cold seep field in South China Sea.</title>
        <authorList>
            <person name="Zhang H."/>
            <person name="Wang H."/>
            <person name="Li C."/>
        </authorList>
    </citation>
    <scope>NUCLEOTIDE SEQUENCE [LARGE SCALE GENOMIC DNA]</scope>
    <source>
        <strain evidence="2 3">KXZD1103</strain>
    </source>
</reference>
<evidence type="ECO:0000259" key="1">
    <source>
        <dbReference type="PROSITE" id="PS50943"/>
    </source>
</evidence>
<dbReference type="EMBL" id="CP044222">
    <property type="protein sequence ID" value="QEW06839.1"/>
    <property type="molecule type" value="Genomic_DNA"/>
</dbReference>
<name>A0A5J6LDV1_9GAMM</name>
<evidence type="ECO:0000313" key="3">
    <source>
        <dbReference type="Proteomes" id="UP000325606"/>
    </source>
</evidence>
<protein>
    <submittedName>
        <fullName evidence="2">Helix-turn-helix transcriptional regulator</fullName>
    </submittedName>
</protein>
<dbReference type="RefSeq" id="WP_151055669.1">
    <property type="nucleotide sequence ID" value="NZ_CP044222.1"/>
</dbReference>
<dbReference type="InterPro" id="IPR001387">
    <property type="entry name" value="Cro/C1-type_HTH"/>
</dbReference>
<dbReference type="SUPFAM" id="SSF47413">
    <property type="entry name" value="lambda repressor-like DNA-binding domains"/>
    <property type="match status" value="1"/>
</dbReference>
<dbReference type="Pfam" id="PF01381">
    <property type="entry name" value="HTH_3"/>
    <property type="match status" value="1"/>
</dbReference>
<evidence type="ECO:0000313" key="2">
    <source>
        <dbReference type="EMBL" id="QEW06839.1"/>
    </source>
</evidence>
<dbReference type="SMART" id="SM00530">
    <property type="entry name" value="HTH_XRE"/>
    <property type="match status" value="1"/>
</dbReference>
<proteinExistence type="predicted"/>
<dbReference type="PROSITE" id="PS50943">
    <property type="entry name" value="HTH_CROC1"/>
    <property type="match status" value="1"/>
</dbReference>
<sequence>MSKLQQLKVRALQNPEVCQEYEALAEEFEFIDSLLKMRAAAGLTQEQLAERMGTKKSNISRLEKGGTNPSWGTLKKYAHACGFELSMSFHAA</sequence>
<organism evidence="2 3">
    <name type="scientific">Nitrincola iocasae</name>
    <dbReference type="NCBI Taxonomy" id="2614693"/>
    <lineage>
        <taxon>Bacteria</taxon>
        <taxon>Pseudomonadati</taxon>
        <taxon>Pseudomonadota</taxon>
        <taxon>Gammaproteobacteria</taxon>
        <taxon>Oceanospirillales</taxon>
        <taxon>Oceanospirillaceae</taxon>
        <taxon>Nitrincola</taxon>
    </lineage>
</organism>
<dbReference type="AlphaFoldDB" id="A0A5J6LDV1"/>
<accession>A0A5J6LDV1</accession>
<gene>
    <name evidence="2" type="ORF">F5I99_10170</name>
</gene>
<dbReference type="GO" id="GO:0003677">
    <property type="term" value="F:DNA binding"/>
    <property type="evidence" value="ECO:0007669"/>
    <property type="project" value="InterPro"/>
</dbReference>
<dbReference type="KEGG" id="nik:F5I99_10170"/>
<dbReference type="Gene3D" id="1.10.260.40">
    <property type="entry name" value="lambda repressor-like DNA-binding domains"/>
    <property type="match status" value="1"/>
</dbReference>
<dbReference type="Proteomes" id="UP000325606">
    <property type="component" value="Chromosome"/>
</dbReference>
<dbReference type="CDD" id="cd00093">
    <property type="entry name" value="HTH_XRE"/>
    <property type="match status" value="1"/>
</dbReference>
<keyword evidence="3" id="KW-1185">Reference proteome</keyword>